<dbReference type="KEGG" id="lab:LA76x_4914"/>
<protein>
    <submittedName>
        <fullName evidence="1">Uncharacterized protein</fullName>
    </submittedName>
</protein>
<reference evidence="1 2" key="1">
    <citation type="journal article" date="2015" name="BMC Genomics">
        <title>Comparative genomics and metabolic profiling of the genus Lysobacter.</title>
        <authorList>
            <person name="de Bruijn I."/>
            <person name="Cheng X."/>
            <person name="de Jager V."/>
            <person name="Exposito R.G."/>
            <person name="Watrous J."/>
            <person name="Patel N."/>
            <person name="Postma J."/>
            <person name="Dorrestein P.C."/>
            <person name="Kobayashi D."/>
            <person name="Raaijmakers J.M."/>
        </authorList>
    </citation>
    <scope>NUCLEOTIDE SEQUENCE [LARGE SCALE GENOMIC DNA]</scope>
    <source>
        <strain evidence="1 2">76</strain>
    </source>
</reference>
<dbReference type="KEGG" id="laq:GLA29479_443"/>
<gene>
    <name evidence="1" type="ORF">LA76x_4914</name>
</gene>
<evidence type="ECO:0000313" key="1">
    <source>
        <dbReference type="EMBL" id="ALN83017.1"/>
    </source>
</evidence>
<accession>A0A0S2FHI3</accession>
<sequence>MGVPSLSRESLSLSGVAQAEKRCLRTTFFYVFSCGFPRNSACFFLLLPCGF</sequence>
<name>A0A0S2FHI3_LYSAN</name>
<dbReference type="EMBL" id="CP011129">
    <property type="protein sequence ID" value="ALN83017.1"/>
    <property type="molecule type" value="Genomic_DNA"/>
</dbReference>
<keyword evidence="2" id="KW-1185">Reference proteome</keyword>
<dbReference type="AlphaFoldDB" id="A0A0S2FHI3"/>
<dbReference type="Proteomes" id="UP000060787">
    <property type="component" value="Chromosome"/>
</dbReference>
<organism evidence="1 2">
    <name type="scientific">Lysobacter antibioticus</name>
    <dbReference type="NCBI Taxonomy" id="84531"/>
    <lineage>
        <taxon>Bacteria</taxon>
        <taxon>Pseudomonadati</taxon>
        <taxon>Pseudomonadota</taxon>
        <taxon>Gammaproteobacteria</taxon>
        <taxon>Lysobacterales</taxon>
        <taxon>Lysobacteraceae</taxon>
        <taxon>Lysobacter</taxon>
    </lineage>
</organism>
<dbReference type="PATRIC" id="fig|84531.7.peg.446"/>
<evidence type="ECO:0000313" key="2">
    <source>
        <dbReference type="Proteomes" id="UP000060787"/>
    </source>
</evidence>
<proteinExistence type="predicted"/>